<dbReference type="GeneID" id="19955320"/>
<keyword evidence="2" id="KW-1185">Reference proteome</keyword>
<protein>
    <submittedName>
        <fullName evidence="1">Uncharacterized protein</fullName>
    </submittedName>
</protein>
<dbReference type="Proteomes" id="UP000030762">
    <property type="component" value="Unassembled WGS sequence"/>
</dbReference>
<sequence>MTTGKFAMPEIDYLGHMMTRDGIAVDLTISVPLSSDRPTRNALHAELNWRAHEKELYATKMALANVWRLFLETPLLNAKIVQ</sequence>
<reference evidence="1 2" key="1">
    <citation type="submission" date="2012-04" db="EMBL/GenBank/DDBJ databases">
        <title>The Genome Sequence of Saprolegnia declina VS20.</title>
        <authorList>
            <consortium name="The Broad Institute Genome Sequencing Platform"/>
            <person name="Russ C."/>
            <person name="Nusbaum C."/>
            <person name="Tyler B."/>
            <person name="van West P."/>
            <person name="Dieguez-Uribeondo J."/>
            <person name="de Bruijn I."/>
            <person name="Tripathy S."/>
            <person name="Jiang R."/>
            <person name="Young S.K."/>
            <person name="Zeng Q."/>
            <person name="Gargeya S."/>
            <person name="Fitzgerald M."/>
            <person name="Haas B."/>
            <person name="Abouelleil A."/>
            <person name="Alvarado L."/>
            <person name="Arachchi H.M."/>
            <person name="Berlin A."/>
            <person name="Chapman S.B."/>
            <person name="Goldberg J."/>
            <person name="Griggs A."/>
            <person name="Gujja S."/>
            <person name="Hansen M."/>
            <person name="Howarth C."/>
            <person name="Imamovic A."/>
            <person name="Larimer J."/>
            <person name="McCowen C."/>
            <person name="Montmayeur A."/>
            <person name="Murphy C."/>
            <person name="Neiman D."/>
            <person name="Pearson M."/>
            <person name="Priest M."/>
            <person name="Roberts A."/>
            <person name="Saif S."/>
            <person name="Shea T."/>
            <person name="Sisk P."/>
            <person name="Sykes S."/>
            <person name="Wortman J."/>
            <person name="Nusbaum C."/>
            <person name="Birren B."/>
        </authorList>
    </citation>
    <scope>NUCLEOTIDE SEQUENCE [LARGE SCALE GENOMIC DNA]</scope>
    <source>
        <strain evidence="1 2">VS20</strain>
    </source>
</reference>
<dbReference type="OrthoDB" id="6783748at2759"/>
<dbReference type="EMBL" id="JH767206">
    <property type="protein sequence ID" value="EQC27534.1"/>
    <property type="molecule type" value="Genomic_DNA"/>
</dbReference>
<name>T0PQ02_SAPDV</name>
<dbReference type="VEuPathDB" id="FungiDB:SDRG_14593"/>
<gene>
    <name evidence="1" type="ORF">SDRG_14593</name>
</gene>
<dbReference type="InParanoid" id="T0PQ02"/>
<proteinExistence type="predicted"/>
<organism evidence="1 2">
    <name type="scientific">Saprolegnia diclina (strain VS20)</name>
    <dbReference type="NCBI Taxonomy" id="1156394"/>
    <lineage>
        <taxon>Eukaryota</taxon>
        <taxon>Sar</taxon>
        <taxon>Stramenopiles</taxon>
        <taxon>Oomycota</taxon>
        <taxon>Saprolegniomycetes</taxon>
        <taxon>Saprolegniales</taxon>
        <taxon>Saprolegniaceae</taxon>
        <taxon>Saprolegnia</taxon>
    </lineage>
</organism>
<accession>T0PQ02</accession>
<dbReference type="RefSeq" id="XP_008618954.1">
    <property type="nucleotide sequence ID" value="XM_008620732.1"/>
</dbReference>
<dbReference type="AlphaFoldDB" id="T0PQ02"/>
<evidence type="ECO:0000313" key="1">
    <source>
        <dbReference type="EMBL" id="EQC27534.1"/>
    </source>
</evidence>
<evidence type="ECO:0000313" key="2">
    <source>
        <dbReference type="Proteomes" id="UP000030762"/>
    </source>
</evidence>